<proteinExistence type="predicted"/>
<evidence type="ECO:0000256" key="1">
    <source>
        <dbReference type="SAM" id="MobiDB-lite"/>
    </source>
</evidence>
<gene>
    <name evidence="3" type="ORF">ACFFRE_01100</name>
</gene>
<dbReference type="EMBL" id="JBHLYQ010000004">
    <property type="protein sequence ID" value="MFC0080754.1"/>
    <property type="molecule type" value="Genomic_DNA"/>
</dbReference>
<accession>A0ABV6BZA4</accession>
<name>A0ABV6BZA4_9ACTN</name>
<comment type="caution">
    <text evidence="3">The sequence shown here is derived from an EMBL/GenBank/DDBJ whole genome shotgun (WGS) entry which is preliminary data.</text>
</comment>
<dbReference type="RefSeq" id="WP_377787269.1">
    <property type="nucleotide sequence ID" value="NZ_JBHLYQ010000004.1"/>
</dbReference>
<feature type="region of interest" description="Disordered" evidence="1">
    <location>
        <begin position="1"/>
        <end position="25"/>
    </location>
</feature>
<sequence>MTTGRRSSARRADRAGSSPGYRVGRQRSDPRFLALVALAWLAVGVVSFVALHASWRLVPGVFALGVGLLYLRGAAGAYLRRPERPGEP</sequence>
<feature type="transmembrane region" description="Helical" evidence="2">
    <location>
        <begin position="32"/>
        <end position="51"/>
    </location>
</feature>
<evidence type="ECO:0000313" key="4">
    <source>
        <dbReference type="Proteomes" id="UP001589788"/>
    </source>
</evidence>
<organism evidence="3 4">
    <name type="scientific">Aciditerrimonas ferrireducens</name>
    <dbReference type="NCBI Taxonomy" id="667306"/>
    <lineage>
        <taxon>Bacteria</taxon>
        <taxon>Bacillati</taxon>
        <taxon>Actinomycetota</taxon>
        <taxon>Acidimicrobiia</taxon>
        <taxon>Acidimicrobiales</taxon>
        <taxon>Acidimicrobiaceae</taxon>
        <taxon>Aciditerrimonas</taxon>
    </lineage>
</organism>
<evidence type="ECO:0000313" key="3">
    <source>
        <dbReference type="EMBL" id="MFC0080754.1"/>
    </source>
</evidence>
<feature type="transmembrane region" description="Helical" evidence="2">
    <location>
        <begin position="57"/>
        <end position="79"/>
    </location>
</feature>
<protein>
    <submittedName>
        <fullName evidence="3">Uncharacterized protein</fullName>
    </submittedName>
</protein>
<reference evidence="3 4" key="1">
    <citation type="submission" date="2024-09" db="EMBL/GenBank/DDBJ databases">
        <authorList>
            <person name="Sun Q."/>
            <person name="Mori K."/>
        </authorList>
    </citation>
    <scope>NUCLEOTIDE SEQUENCE [LARGE SCALE GENOMIC DNA]</scope>
    <source>
        <strain evidence="3 4">JCM 15389</strain>
    </source>
</reference>
<evidence type="ECO:0000256" key="2">
    <source>
        <dbReference type="SAM" id="Phobius"/>
    </source>
</evidence>
<keyword evidence="2" id="KW-0812">Transmembrane</keyword>
<keyword evidence="2" id="KW-0472">Membrane</keyword>
<dbReference type="Proteomes" id="UP001589788">
    <property type="component" value="Unassembled WGS sequence"/>
</dbReference>
<keyword evidence="2" id="KW-1133">Transmembrane helix</keyword>
<keyword evidence="4" id="KW-1185">Reference proteome</keyword>